<dbReference type="Pfam" id="PF01882">
    <property type="entry name" value="DUF58"/>
    <property type="match status" value="1"/>
</dbReference>
<evidence type="ECO:0000313" key="2">
    <source>
        <dbReference type="EMBL" id="RXR08837.1"/>
    </source>
</evidence>
<reference evidence="2 3" key="1">
    <citation type="submission" date="2019-01" db="EMBL/GenBank/DDBJ databases">
        <title>Pseudoxanthomonas composti sp. nov., isolated from compost.</title>
        <authorList>
            <person name="Yang G."/>
        </authorList>
    </citation>
    <scope>NUCLEOTIDE SEQUENCE [LARGE SCALE GENOMIC DNA]</scope>
    <source>
        <strain evidence="2 3">GSS15</strain>
    </source>
</reference>
<sequence length="299" mass="33205">MDATVTELIPAGVRARLRTLQLRSRRLAGAHGSGQHASRSRGAGLEFAQYRAYEPGDEPRRVDWKLYARSDRFFVRESERESPLRLWLLIDATASAQQQDQARPGFTRLDAIRTLAACATDIALRQGDQVGLMAVEDDAVRLAPAGTGLRQRDRLWLGLGALHASGRWPTALERLRPVWERSIAGDVVLALGDCFDDAFLDLLERLAAAGREVMQLQVLSADERDFDFTGGHLFRDPETGQELLGDGAAMRADYLQRFQDAQREREARLRQAGIAHATAWMDEPADAGLRRLLAPGARP</sequence>
<dbReference type="InterPro" id="IPR002881">
    <property type="entry name" value="DUF58"/>
</dbReference>
<comment type="caution">
    <text evidence="2">The sequence shown here is derived from an EMBL/GenBank/DDBJ whole genome shotgun (WGS) entry which is preliminary data.</text>
</comment>
<keyword evidence="3" id="KW-1185">Reference proteome</keyword>
<evidence type="ECO:0000313" key="3">
    <source>
        <dbReference type="Proteomes" id="UP000289784"/>
    </source>
</evidence>
<dbReference type="RefSeq" id="WP_129469728.1">
    <property type="nucleotide sequence ID" value="NZ_SAWZ01000001.1"/>
</dbReference>
<dbReference type="PANTHER" id="PTHR33608">
    <property type="entry name" value="BLL2464 PROTEIN"/>
    <property type="match status" value="1"/>
</dbReference>
<organism evidence="2 3">
    <name type="scientific">Pseudoxanthomonas composti</name>
    <dbReference type="NCBI Taxonomy" id="2137479"/>
    <lineage>
        <taxon>Bacteria</taxon>
        <taxon>Pseudomonadati</taxon>
        <taxon>Pseudomonadota</taxon>
        <taxon>Gammaproteobacteria</taxon>
        <taxon>Lysobacterales</taxon>
        <taxon>Lysobacteraceae</taxon>
        <taxon>Pseudoxanthomonas</taxon>
    </lineage>
</organism>
<dbReference type="EMBL" id="SAWZ01000001">
    <property type="protein sequence ID" value="RXR08837.1"/>
    <property type="molecule type" value="Genomic_DNA"/>
</dbReference>
<gene>
    <name evidence="2" type="ORF">EPA99_03265</name>
</gene>
<name>A0A4Q1K076_9GAMM</name>
<dbReference type="PANTHER" id="PTHR33608:SF7">
    <property type="entry name" value="DUF58 DOMAIN-CONTAINING PROTEIN"/>
    <property type="match status" value="1"/>
</dbReference>
<evidence type="ECO:0000259" key="1">
    <source>
        <dbReference type="Pfam" id="PF01882"/>
    </source>
</evidence>
<protein>
    <submittedName>
        <fullName evidence="2">DUF58 domain-containing protein</fullName>
    </submittedName>
</protein>
<proteinExistence type="predicted"/>
<accession>A0A4Q1K076</accession>
<feature type="domain" description="DUF58" evidence="1">
    <location>
        <begin position="49"/>
        <end position="261"/>
    </location>
</feature>
<dbReference type="OrthoDB" id="9812729at2"/>
<dbReference type="AlphaFoldDB" id="A0A4Q1K076"/>
<dbReference type="Proteomes" id="UP000289784">
    <property type="component" value="Unassembled WGS sequence"/>
</dbReference>